<dbReference type="Pfam" id="PF00583">
    <property type="entry name" value="Acetyltransf_1"/>
    <property type="match status" value="1"/>
</dbReference>
<dbReference type="Proteomes" id="UP000663823">
    <property type="component" value="Unassembled WGS sequence"/>
</dbReference>
<dbReference type="SUPFAM" id="SSF55729">
    <property type="entry name" value="Acyl-CoA N-acyltransferases (Nat)"/>
    <property type="match status" value="1"/>
</dbReference>
<gene>
    <name evidence="5" type="ORF">FNK824_LOCUS20563</name>
    <name evidence="4" type="ORF">OTI717_LOCUS15327</name>
    <name evidence="2" type="ORF">RFH988_LOCUS9090</name>
    <name evidence="3" type="ORF">SEV965_LOCUS11876</name>
</gene>
<evidence type="ECO:0000313" key="6">
    <source>
        <dbReference type="Proteomes" id="UP000663889"/>
    </source>
</evidence>
<organism evidence="3 6">
    <name type="scientific">Rotaria sordida</name>
    <dbReference type="NCBI Taxonomy" id="392033"/>
    <lineage>
        <taxon>Eukaryota</taxon>
        <taxon>Metazoa</taxon>
        <taxon>Spiralia</taxon>
        <taxon>Gnathifera</taxon>
        <taxon>Rotifera</taxon>
        <taxon>Eurotatoria</taxon>
        <taxon>Bdelloidea</taxon>
        <taxon>Philodinida</taxon>
        <taxon>Philodinidae</taxon>
        <taxon>Rotaria</taxon>
    </lineage>
</organism>
<dbReference type="Gene3D" id="3.40.630.30">
    <property type="match status" value="1"/>
</dbReference>
<dbReference type="InterPro" id="IPR000182">
    <property type="entry name" value="GNAT_dom"/>
</dbReference>
<accession>A0A814IDL1</accession>
<dbReference type="EMBL" id="CAJOAX010001801">
    <property type="protein sequence ID" value="CAF3746454.1"/>
    <property type="molecule type" value="Genomic_DNA"/>
</dbReference>
<reference evidence="3" key="1">
    <citation type="submission" date="2021-02" db="EMBL/GenBank/DDBJ databases">
        <authorList>
            <person name="Nowell W R."/>
        </authorList>
    </citation>
    <scope>NUCLEOTIDE SEQUENCE</scope>
</reference>
<evidence type="ECO:0000313" key="2">
    <source>
        <dbReference type="EMBL" id="CAF0903100.1"/>
    </source>
</evidence>
<sequence>MMVDENGNSNEYAYEIINNERDARLCAQLTAEEFNGHNPITFFDKLTSDVLFHQRAWPLLADVVDEQLSFLARHRPSGEIVGAAIAGDLFLAHTQRPYDADSPAHFLAIGDLSHEMNHLFISRGFNQELKPNSVLNIVTTAVRGEHSGQGLASRMTRALCDHAQKTKGFQYAFVQATHPAARHIYLNKMGGRQVSLIDPTIWRWKKKVDRLFYPYRDYSDDSIENILIELIQDEIMQ</sequence>
<evidence type="ECO:0000259" key="1">
    <source>
        <dbReference type="Pfam" id="PF00583"/>
    </source>
</evidence>
<dbReference type="AlphaFoldDB" id="A0A814IDL1"/>
<dbReference type="EMBL" id="CAJNOU010000525">
    <property type="protein sequence ID" value="CAF1022524.1"/>
    <property type="molecule type" value="Genomic_DNA"/>
</dbReference>
<evidence type="ECO:0000313" key="5">
    <source>
        <dbReference type="EMBL" id="CAF3900821.1"/>
    </source>
</evidence>
<comment type="caution">
    <text evidence="3">The sequence shown here is derived from an EMBL/GenBank/DDBJ whole genome shotgun (WGS) entry which is preliminary data.</text>
</comment>
<dbReference type="OrthoDB" id="9977091at2759"/>
<dbReference type="EMBL" id="CAJOBE010003793">
    <property type="protein sequence ID" value="CAF3900821.1"/>
    <property type="molecule type" value="Genomic_DNA"/>
</dbReference>
<dbReference type="Proteomes" id="UP000663889">
    <property type="component" value="Unassembled WGS sequence"/>
</dbReference>
<dbReference type="Proteomes" id="UP000663874">
    <property type="component" value="Unassembled WGS sequence"/>
</dbReference>
<evidence type="ECO:0000313" key="4">
    <source>
        <dbReference type="EMBL" id="CAF3746454.1"/>
    </source>
</evidence>
<feature type="domain" description="N-acetyltransferase" evidence="1">
    <location>
        <begin position="127"/>
        <end position="190"/>
    </location>
</feature>
<proteinExistence type="predicted"/>
<protein>
    <recommendedName>
        <fullName evidence="1">N-acetyltransferase domain-containing protein</fullName>
    </recommendedName>
</protein>
<dbReference type="EMBL" id="CAJNOO010000317">
    <property type="protein sequence ID" value="CAF0903100.1"/>
    <property type="molecule type" value="Genomic_DNA"/>
</dbReference>
<name>A0A814IDL1_9BILA</name>
<dbReference type="GO" id="GO:0016747">
    <property type="term" value="F:acyltransferase activity, transferring groups other than amino-acyl groups"/>
    <property type="evidence" value="ECO:0007669"/>
    <property type="project" value="InterPro"/>
</dbReference>
<evidence type="ECO:0000313" key="3">
    <source>
        <dbReference type="EMBL" id="CAF1022524.1"/>
    </source>
</evidence>
<dbReference type="Proteomes" id="UP000663882">
    <property type="component" value="Unassembled WGS sequence"/>
</dbReference>
<dbReference type="InterPro" id="IPR016181">
    <property type="entry name" value="Acyl_CoA_acyltransferase"/>
</dbReference>